<feature type="transmembrane region" description="Helical" evidence="1">
    <location>
        <begin position="21"/>
        <end position="47"/>
    </location>
</feature>
<dbReference type="AlphaFoldDB" id="A0A9D0YUP5"/>
<feature type="transmembrane region" description="Helical" evidence="1">
    <location>
        <begin position="118"/>
        <end position="135"/>
    </location>
</feature>
<dbReference type="PANTHER" id="PTHR36833:SF1">
    <property type="entry name" value="INTEGRAL MEMBRANE TRANSPORT PROTEIN"/>
    <property type="match status" value="1"/>
</dbReference>
<feature type="transmembrane region" description="Helical" evidence="1">
    <location>
        <begin position="230"/>
        <end position="251"/>
    </location>
</feature>
<dbReference type="EMBL" id="DVFI01000026">
    <property type="protein sequence ID" value="HIQ62318.1"/>
    <property type="molecule type" value="Genomic_DNA"/>
</dbReference>
<accession>A0A9D0YUP5</accession>
<organism evidence="2 3">
    <name type="scientific">Candidatus Avichristensenella intestinipullorum</name>
    <dbReference type="NCBI Taxonomy" id="2840693"/>
    <lineage>
        <taxon>Bacteria</taxon>
        <taxon>Bacillati</taxon>
        <taxon>Bacillota</taxon>
        <taxon>Clostridia</taxon>
        <taxon>Candidatus Avichristensenella</taxon>
    </lineage>
</organism>
<dbReference type="InterPro" id="IPR010390">
    <property type="entry name" value="ABC-2_transporter-like"/>
</dbReference>
<proteinExistence type="predicted"/>
<keyword evidence="1" id="KW-1133">Transmembrane helix</keyword>
<feature type="transmembrane region" description="Helical" evidence="1">
    <location>
        <begin position="204"/>
        <end position="224"/>
    </location>
</feature>
<dbReference type="Pfam" id="PF06182">
    <property type="entry name" value="ABC2_membrane_6"/>
    <property type="match status" value="1"/>
</dbReference>
<comment type="caution">
    <text evidence="2">The sequence shown here is derived from an EMBL/GenBank/DDBJ whole genome shotgun (WGS) entry which is preliminary data.</text>
</comment>
<name>A0A9D0YUP5_9FIRM</name>
<protein>
    <submittedName>
        <fullName evidence="2">ABC-2 family transporter protein</fullName>
    </submittedName>
</protein>
<keyword evidence="1" id="KW-0812">Transmembrane</keyword>
<dbReference type="PANTHER" id="PTHR36833">
    <property type="entry name" value="SLR0610 PROTEIN-RELATED"/>
    <property type="match status" value="1"/>
</dbReference>
<dbReference type="Proteomes" id="UP000886819">
    <property type="component" value="Unassembled WGS sequence"/>
</dbReference>
<reference evidence="2" key="1">
    <citation type="submission" date="2020-10" db="EMBL/GenBank/DDBJ databases">
        <authorList>
            <person name="Gilroy R."/>
        </authorList>
    </citation>
    <scope>NUCLEOTIDE SEQUENCE</scope>
    <source>
        <strain evidence="2">ChiHile30-977</strain>
    </source>
</reference>
<feature type="transmembrane region" description="Helical" evidence="1">
    <location>
        <begin position="53"/>
        <end position="74"/>
    </location>
</feature>
<keyword evidence="1" id="KW-0472">Membrane</keyword>
<reference evidence="2" key="2">
    <citation type="journal article" date="2021" name="PeerJ">
        <title>Extensive microbial diversity within the chicken gut microbiome revealed by metagenomics and culture.</title>
        <authorList>
            <person name="Gilroy R."/>
            <person name="Ravi A."/>
            <person name="Getino M."/>
            <person name="Pursley I."/>
            <person name="Horton D.L."/>
            <person name="Alikhan N.F."/>
            <person name="Baker D."/>
            <person name="Gharbi K."/>
            <person name="Hall N."/>
            <person name="Watson M."/>
            <person name="Adriaenssens E.M."/>
            <person name="Foster-Nyarko E."/>
            <person name="Jarju S."/>
            <person name="Secka A."/>
            <person name="Antonio M."/>
            <person name="Oren A."/>
            <person name="Chaudhuri R.R."/>
            <person name="La Ragione R."/>
            <person name="Hildebrand F."/>
            <person name="Pallen M.J."/>
        </authorList>
    </citation>
    <scope>NUCLEOTIDE SEQUENCE</scope>
    <source>
        <strain evidence="2">ChiHile30-977</strain>
    </source>
</reference>
<evidence type="ECO:0000313" key="3">
    <source>
        <dbReference type="Proteomes" id="UP000886819"/>
    </source>
</evidence>
<sequence>MNGLRLYGRMLAVAMRSQLQYRASFLLTTLGNFISAFADFLGIWAFFDRFGGLQGWTLAETAIFYGIGNVSFALSEMFAREFDVFGSHVRTGSFDRMLLRPRSTVLQMMGAQCQIMRIGRLIQGAGVLAAGVWLLRPAWGVQHWLLLLASIIGGTALFFGLIIMQATCCFWTVESLEIWNCVTDGGRTVAQYPLDIYEKPLRHFFTYLVPLACMSYWPGAYLLGRGYVPAWVSFLAPCAGILIFLLSIWVWNCGIRHYRSCGS</sequence>
<feature type="transmembrane region" description="Helical" evidence="1">
    <location>
        <begin position="141"/>
        <end position="163"/>
    </location>
</feature>
<evidence type="ECO:0000256" key="1">
    <source>
        <dbReference type="SAM" id="Phobius"/>
    </source>
</evidence>
<gene>
    <name evidence="2" type="ORF">IAA66_01865</name>
</gene>
<evidence type="ECO:0000313" key="2">
    <source>
        <dbReference type="EMBL" id="HIQ62318.1"/>
    </source>
</evidence>